<accession>A0A9P0CD45</accession>
<sequence>MVKLFQSKPENRTFVVDSEILPQEYYPLKESNIQTVLKETDSEASATENNVIIECPKDIVDEFGISGDDDETLLPQAGPLGVTCNNIQNYKGLSEHSYTILAHEMARQKYYTEEESRRILQESDNTSDEIEISDSESENTDTVEEQQTVLDEITVLENEGENATFVPVGKILKSKSGYEWKTQPLASTRGRAHNIVNSREDIFQSQPQREVLSELPTPTANYLSEETDIDLITDNLEANCSNAYEVKAQPPNKEVVTQKNTVVITRASSVSVPKKSVRKGSPFSRGIHKK</sequence>
<organism evidence="2 3">
    <name type="scientific">Psylliodes chrysocephalus</name>
    <dbReference type="NCBI Taxonomy" id="3402493"/>
    <lineage>
        <taxon>Eukaryota</taxon>
        <taxon>Metazoa</taxon>
        <taxon>Ecdysozoa</taxon>
        <taxon>Arthropoda</taxon>
        <taxon>Hexapoda</taxon>
        <taxon>Insecta</taxon>
        <taxon>Pterygota</taxon>
        <taxon>Neoptera</taxon>
        <taxon>Endopterygota</taxon>
        <taxon>Coleoptera</taxon>
        <taxon>Polyphaga</taxon>
        <taxon>Cucujiformia</taxon>
        <taxon>Chrysomeloidea</taxon>
        <taxon>Chrysomelidae</taxon>
        <taxon>Galerucinae</taxon>
        <taxon>Alticini</taxon>
        <taxon>Psylliodes</taxon>
    </lineage>
</organism>
<protein>
    <submittedName>
        <fullName evidence="2">Uncharacterized protein</fullName>
    </submittedName>
</protein>
<name>A0A9P0CD45_9CUCU</name>
<reference evidence="2" key="1">
    <citation type="submission" date="2022-01" db="EMBL/GenBank/DDBJ databases">
        <authorList>
            <person name="King R."/>
        </authorList>
    </citation>
    <scope>NUCLEOTIDE SEQUENCE</scope>
</reference>
<keyword evidence="3" id="KW-1185">Reference proteome</keyword>
<dbReference type="Proteomes" id="UP001153636">
    <property type="component" value="Chromosome 1"/>
</dbReference>
<proteinExistence type="predicted"/>
<feature type="compositionally biased region" description="Acidic residues" evidence="1">
    <location>
        <begin position="125"/>
        <end position="144"/>
    </location>
</feature>
<gene>
    <name evidence="2" type="ORF">PSYICH_LOCUS392</name>
</gene>
<evidence type="ECO:0000313" key="3">
    <source>
        <dbReference type="Proteomes" id="UP001153636"/>
    </source>
</evidence>
<evidence type="ECO:0000313" key="2">
    <source>
        <dbReference type="EMBL" id="CAH1099031.1"/>
    </source>
</evidence>
<dbReference type="AlphaFoldDB" id="A0A9P0CD45"/>
<feature type="region of interest" description="Disordered" evidence="1">
    <location>
        <begin position="269"/>
        <end position="290"/>
    </location>
</feature>
<dbReference type="EMBL" id="OV651813">
    <property type="protein sequence ID" value="CAH1099031.1"/>
    <property type="molecule type" value="Genomic_DNA"/>
</dbReference>
<evidence type="ECO:0000256" key="1">
    <source>
        <dbReference type="SAM" id="MobiDB-lite"/>
    </source>
</evidence>
<feature type="region of interest" description="Disordered" evidence="1">
    <location>
        <begin position="116"/>
        <end position="144"/>
    </location>
</feature>